<keyword evidence="4" id="KW-0378">Hydrolase</keyword>
<keyword evidence="5" id="KW-0460">Magnesium</keyword>
<gene>
    <name evidence="9" type="ORF">B0A54_07747</name>
</gene>
<feature type="region of interest" description="Disordered" evidence="7">
    <location>
        <begin position="238"/>
        <end position="280"/>
    </location>
</feature>
<comment type="cofactor">
    <cofactor evidence="2">
        <name>Mg(2+)</name>
        <dbReference type="ChEBI" id="CHEBI:18420"/>
    </cofactor>
</comment>
<feature type="compositionally biased region" description="Basic and acidic residues" evidence="7">
    <location>
        <begin position="238"/>
        <end position="251"/>
    </location>
</feature>
<comment type="cofactor">
    <cofactor evidence="1">
        <name>Mn(2+)</name>
        <dbReference type="ChEBI" id="CHEBI:29035"/>
    </cofactor>
</comment>
<evidence type="ECO:0000313" key="10">
    <source>
        <dbReference type="Proteomes" id="UP000310066"/>
    </source>
</evidence>
<dbReference type="OrthoDB" id="206213at2759"/>
<dbReference type="PANTHER" id="PTHR12992:SF24">
    <property type="entry name" value="PEROXISOMAL COENZYME A DIPHOSPHATASE NUDT7"/>
    <property type="match status" value="1"/>
</dbReference>
<keyword evidence="3" id="KW-0479">Metal-binding</keyword>
<comment type="caution">
    <text evidence="9">The sequence shown here is derived from an EMBL/GenBank/DDBJ whole genome shotgun (WGS) entry which is preliminary data.</text>
</comment>
<proteinExistence type="predicted"/>
<dbReference type="SUPFAM" id="SSF55811">
    <property type="entry name" value="Nudix"/>
    <property type="match status" value="1"/>
</dbReference>
<evidence type="ECO:0000256" key="1">
    <source>
        <dbReference type="ARBA" id="ARBA00001936"/>
    </source>
</evidence>
<evidence type="ECO:0000259" key="8">
    <source>
        <dbReference type="PROSITE" id="PS51462"/>
    </source>
</evidence>
<keyword evidence="6" id="KW-0464">Manganese</keyword>
<evidence type="ECO:0000256" key="3">
    <source>
        <dbReference type="ARBA" id="ARBA00022723"/>
    </source>
</evidence>
<accession>A0A4U0V0V6</accession>
<dbReference type="Proteomes" id="UP000310066">
    <property type="component" value="Unassembled WGS sequence"/>
</dbReference>
<protein>
    <recommendedName>
        <fullName evidence="8">Nudix hydrolase domain-containing protein</fullName>
    </recommendedName>
</protein>
<dbReference type="Gene3D" id="3.90.79.10">
    <property type="entry name" value="Nucleoside Triphosphate Pyrophosphohydrolase"/>
    <property type="match status" value="1"/>
</dbReference>
<dbReference type="InterPro" id="IPR000086">
    <property type="entry name" value="NUDIX_hydrolase_dom"/>
</dbReference>
<evidence type="ECO:0000313" key="9">
    <source>
        <dbReference type="EMBL" id="TKA41225.1"/>
    </source>
</evidence>
<sequence length="366" mass="41087">MRSLRCHVMPVKRLREVLEFSKTPRLLRKAIANLRAFTSPPTNYYKCPLTRRAAVLILLFADKKGDLRVVLTIRSAGLKNYAGQAALPGGKADTLQETAFMTARREAFEEIGLAMEDHQLPVGYEVEHLTELPASLAMTELGVRPCIAYLKTPPPSPRNRDPDAARDLLPKLDAKEVAAVFTAPFYNFLRDKDLDPQTQKFVPGEWYKGSWHSWHETAWRMHQFFVPVSPATVFHADSKPRAARDVDERPAESTGASTPSESAKGMTLPGKPSQSSLQPSLPRSFYSIAGDALHQPRYRVFGMTARILVDAARVAYGEEPEYEHNSHFGDEEMMDRLLKIGRLSPKRKDGEILTRDVMLEAAKAKM</sequence>
<evidence type="ECO:0000256" key="7">
    <source>
        <dbReference type="SAM" id="MobiDB-lite"/>
    </source>
</evidence>
<feature type="domain" description="Nudix hydrolase" evidence="8">
    <location>
        <begin position="50"/>
        <end position="207"/>
    </location>
</feature>
<dbReference type="STRING" id="329885.A0A4U0V0V6"/>
<evidence type="ECO:0000256" key="4">
    <source>
        <dbReference type="ARBA" id="ARBA00022801"/>
    </source>
</evidence>
<dbReference type="Pfam" id="PF00293">
    <property type="entry name" value="NUDIX"/>
    <property type="match status" value="1"/>
</dbReference>
<dbReference type="AlphaFoldDB" id="A0A4U0V0V6"/>
<evidence type="ECO:0000256" key="5">
    <source>
        <dbReference type="ARBA" id="ARBA00022842"/>
    </source>
</evidence>
<dbReference type="InterPro" id="IPR015797">
    <property type="entry name" value="NUDIX_hydrolase-like_dom_sf"/>
</dbReference>
<organism evidence="9 10">
    <name type="scientific">Friedmanniomyces endolithicus</name>
    <dbReference type="NCBI Taxonomy" id="329885"/>
    <lineage>
        <taxon>Eukaryota</taxon>
        <taxon>Fungi</taxon>
        <taxon>Dikarya</taxon>
        <taxon>Ascomycota</taxon>
        <taxon>Pezizomycotina</taxon>
        <taxon>Dothideomycetes</taxon>
        <taxon>Dothideomycetidae</taxon>
        <taxon>Mycosphaerellales</taxon>
        <taxon>Teratosphaeriaceae</taxon>
        <taxon>Friedmanniomyces</taxon>
    </lineage>
</organism>
<dbReference type="InterPro" id="IPR045121">
    <property type="entry name" value="CoAse"/>
</dbReference>
<reference evidence="9 10" key="1">
    <citation type="submission" date="2017-03" db="EMBL/GenBank/DDBJ databases">
        <title>Genomes of endolithic fungi from Antarctica.</title>
        <authorList>
            <person name="Coleine C."/>
            <person name="Masonjones S."/>
            <person name="Stajich J.E."/>
        </authorList>
    </citation>
    <scope>NUCLEOTIDE SEQUENCE [LARGE SCALE GENOMIC DNA]</scope>
    <source>
        <strain evidence="9 10">CCFEE 5311</strain>
    </source>
</reference>
<evidence type="ECO:0000256" key="6">
    <source>
        <dbReference type="ARBA" id="ARBA00023211"/>
    </source>
</evidence>
<evidence type="ECO:0000256" key="2">
    <source>
        <dbReference type="ARBA" id="ARBA00001946"/>
    </source>
</evidence>
<dbReference type="GO" id="GO:0046872">
    <property type="term" value="F:metal ion binding"/>
    <property type="evidence" value="ECO:0007669"/>
    <property type="project" value="UniProtKB-KW"/>
</dbReference>
<dbReference type="PANTHER" id="PTHR12992">
    <property type="entry name" value="NUDIX HYDROLASE"/>
    <property type="match status" value="1"/>
</dbReference>
<dbReference type="GO" id="GO:0015938">
    <property type="term" value="P:coenzyme A catabolic process"/>
    <property type="evidence" value="ECO:0007669"/>
    <property type="project" value="TreeGrafter"/>
</dbReference>
<dbReference type="CDD" id="cd03426">
    <property type="entry name" value="NUDIX_CoAse_Nudt7"/>
    <property type="match status" value="1"/>
</dbReference>
<dbReference type="PROSITE" id="PS51462">
    <property type="entry name" value="NUDIX"/>
    <property type="match status" value="1"/>
</dbReference>
<dbReference type="EMBL" id="NAJP01000029">
    <property type="protein sequence ID" value="TKA41225.1"/>
    <property type="molecule type" value="Genomic_DNA"/>
</dbReference>
<dbReference type="GO" id="GO:0010945">
    <property type="term" value="F:coenzyme A diphosphatase activity"/>
    <property type="evidence" value="ECO:0007669"/>
    <property type="project" value="InterPro"/>
</dbReference>
<name>A0A4U0V0V6_9PEZI</name>